<protein>
    <submittedName>
        <fullName evidence="1">Uncharacterized protein</fullName>
    </submittedName>
</protein>
<evidence type="ECO:0000313" key="2">
    <source>
        <dbReference type="Proteomes" id="UP001341840"/>
    </source>
</evidence>
<dbReference type="Proteomes" id="UP001341840">
    <property type="component" value="Unassembled WGS sequence"/>
</dbReference>
<evidence type="ECO:0000313" key="1">
    <source>
        <dbReference type="EMBL" id="MED6119378.1"/>
    </source>
</evidence>
<comment type="caution">
    <text evidence="1">The sequence shown here is derived from an EMBL/GenBank/DDBJ whole genome shotgun (WGS) entry which is preliminary data.</text>
</comment>
<reference evidence="1 2" key="1">
    <citation type="journal article" date="2023" name="Plants (Basel)">
        <title>Bridging the Gap: Combining Genomics and Transcriptomics Approaches to Understand Stylosanthes scabra, an Orphan Legume from the Brazilian Caatinga.</title>
        <authorList>
            <person name="Ferreira-Neto J.R.C."/>
            <person name="da Silva M.D."/>
            <person name="Binneck E."/>
            <person name="de Melo N.F."/>
            <person name="da Silva R.H."/>
            <person name="de Melo A.L.T.M."/>
            <person name="Pandolfi V."/>
            <person name="Bustamante F.O."/>
            <person name="Brasileiro-Vidal A.C."/>
            <person name="Benko-Iseppon A.M."/>
        </authorList>
    </citation>
    <scope>NUCLEOTIDE SEQUENCE [LARGE SCALE GENOMIC DNA]</scope>
    <source>
        <tissue evidence="1">Leaves</tissue>
    </source>
</reference>
<gene>
    <name evidence="1" type="ORF">PIB30_011181</name>
</gene>
<proteinExistence type="predicted"/>
<accession>A0ABU6R5G0</accession>
<keyword evidence="2" id="KW-1185">Reference proteome</keyword>
<organism evidence="1 2">
    <name type="scientific">Stylosanthes scabra</name>
    <dbReference type="NCBI Taxonomy" id="79078"/>
    <lineage>
        <taxon>Eukaryota</taxon>
        <taxon>Viridiplantae</taxon>
        <taxon>Streptophyta</taxon>
        <taxon>Embryophyta</taxon>
        <taxon>Tracheophyta</taxon>
        <taxon>Spermatophyta</taxon>
        <taxon>Magnoliopsida</taxon>
        <taxon>eudicotyledons</taxon>
        <taxon>Gunneridae</taxon>
        <taxon>Pentapetalae</taxon>
        <taxon>rosids</taxon>
        <taxon>fabids</taxon>
        <taxon>Fabales</taxon>
        <taxon>Fabaceae</taxon>
        <taxon>Papilionoideae</taxon>
        <taxon>50 kb inversion clade</taxon>
        <taxon>dalbergioids sensu lato</taxon>
        <taxon>Dalbergieae</taxon>
        <taxon>Pterocarpus clade</taxon>
        <taxon>Stylosanthes</taxon>
    </lineage>
</organism>
<dbReference type="EMBL" id="JASCZI010030235">
    <property type="protein sequence ID" value="MED6119378.1"/>
    <property type="molecule type" value="Genomic_DNA"/>
</dbReference>
<name>A0ABU6R5G0_9FABA</name>
<sequence length="225" mass="25185">MSLEEMEPIAINGLMGEDLAAMEHELESEAQIQTREFGLDRELQGGIAQVSSPNANAFEREMGRVNDVVLEDDIRDVGNREESTENRQSLSCPFLPGFGTCCDGHIHRELLLTGQGPYENCEERYSVNLVPNTEDREKENNASSFLSPLKEARTVIRVCEDGGLCFRNSERKLIERSMVEIESSVGRRQNILRSAHAQKKGAKDRVESAAREQELFRTGGDGILK</sequence>